<feature type="domain" description="Laminin EGF-like" evidence="12">
    <location>
        <begin position="253"/>
        <end position="299"/>
    </location>
</feature>
<feature type="domain" description="Laminin EGF-like" evidence="12">
    <location>
        <begin position="300"/>
        <end position="347"/>
    </location>
</feature>
<dbReference type="PROSITE" id="PS50027">
    <property type="entry name" value="EGF_LAM_2"/>
    <property type="match status" value="4"/>
</dbReference>
<evidence type="ECO:0000259" key="12">
    <source>
        <dbReference type="PROSITE" id="PS50027"/>
    </source>
</evidence>
<dbReference type="CDD" id="cd00055">
    <property type="entry name" value="EGF_Lam"/>
    <property type="match status" value="6"/>
</dbReference>
<keyword evidence="7 10" id="KW-1015">Disulfide bond</keyword>
<evidence type="ECO:0000256" key="1">
    <source>
        <dbReference type="ARBA" id="ARBA00004302"/>
    </source>
</evidence>
<keyword evidence="13" id="KW-1185">Reference proteome</keyword>
<keyword evidence="3" id="KW-0272">Extracellular matrix</keyword>
<dbReference type="GO" id="GO:0040017">
    <property type="term" value="P:positive regulation of locomotion"/>
    <property type="evidence" value="ECO:0007669"/>
    <property type="project" value="UniProtKB-ARBA"/>
</dbReference>
<keyword evidence="8" id="KW-0325">Glycoprotein</keyword>
<evidence type="ECO:0000256" key="10">
    <source>
        <dbReference type="PROSITE-ProRule" id="PRU00460"/>
    </source>
</evidence>
<feature type="disulfide bond" evidence="10">
    <location>
        <begin position="177"/>
        <end position="186"/>
    </location>
</feature>
<feature type="domain" description="Laminin EGF-like" evidence="12">
    <location>
        <begin position="153"/>
        <end position="205"/>
    </location>
</feature>
<protein>
    <submittedName>
        <fullName evidence="14">Laminin EGF-like domain-containing protein</fullName>
    </submittedName>
</protein>
<dbReference type="PRINTS" id="PR00011">
    <property type="entry name" value="EGFLAMININ"/>
</dbReference>
<sequence length="512" mass="55806">DSPITATSVEYCECPAPYSGPSCQYCAHGYYRVSSGSYLGSCVPCNCHGHSGTCDPDTGICTDCQHNTEGEHCERCVEGYYGNATRGGPYACLACPCPYATPGNNFAVSCEVSEFGILQKCNCKSGYTGDRCELCDAGYYGEPERHGGKCETCFCNQNNDLTDPGACNPVTGDCALCEKNTDGRHCEYCKSWYYGDAIEAKNCTECTCNQCGSMECDNKIGVCNCHPMVEGKNCDKCAENAWGFDSCHGCRECHCGVAATNSQCNHKTGQCACMPGAAGLRCERCEHGYWDYSPQGCKKCDCEADLSMGTVCDVKTGQCHCQEGASGPRCDTCIDTYLRIPKFGCRFCDECVHALNKELDGYDIQVEVLNTTLGNVSSVALTGARLNRIQKAVNDLDPAVDTIISITSEESELKDLKSKINTANDNASSVGIRANRTNDLLNASEEKLKNVFKNLDTLRTDAQDLRSVAKWVIDGIEQITLTFERSTPVENREELINEAKKLLEDIKEVDKR</sequence>
<dbReference type="PROSITE" id="PS00022">
    <property type="entry name" value="EGF_1"/>
    <property type="match status" value="1"/>
</dbReference>
<keyword evidence="2" id="KW-0964">Secreted</keyword>
<feature type="coiled-coil region" evidence="11">
    <location>
        <begin position="406"/>
        <end position="461"/>
    </location>
</feature>
<dbReference type="InterPro" id="IPR000742">
    <property type="entry name" value="EGF"/>
</dbReference>
<feature type="disulfide bond" evidence="10">
    <location>
        <begin position="321"/>
        <end position="330"/>
    </location>
</feature>
<evidence type="ECO:0000256" key="5">
    <source>
        <dbReference type="ARBA" id="ARBA00022737"/>
    </source>
</evidence>
<dbReference type="Pfam" id="PF24973">
    <property type="entry name" value="EGF_LMN_ATRN"/>
    <property type="match status" value="1"/>
</dbReference>
<evidence type="ECO:0000256" key="9">
    <source>
        <dbReference type="ARBA" id="ARBA00023292"/>
    </source>
</evidence>
<dbReference type="FunFam" id="2.10.25.10:FF:000106">
    <property type="entry name" value="Heparan sulfate proteoglycan 2"/>
    <property type="match status" value="1"/>
</dbReference>
<evidence type="ECO:0000313" key="13">
    <source>
        <dbReference type="Proteomes" id="UP000887540"/>
    </source>
</evidence>
<dbReference type="FunFam" id="2.10.25.10:FF:000188">
    <property type="entry name" value="Laminin subunit gamma 2"/>
    <property type="match status" value="1"/>
</dbReference>
<comment type="subcellular location">
    <subcellularLocation>
        <location evidence="1">Secreted</location>
        <location evidence="1">Extracellular space</location>
        <location evidence="1">Extracellular matrix</location>
        <location evidence="1">Basement membrane</location>
    </subcellularLocation>
</comment>
<feature type="domain" description="Laminin EGF-like" evidence="12">
    <location>
        <begin position="45"/>
        <end position="94"/>
    </location>
</feature>
<comment type="caution">
    <text evidence="10">Lacks conserved residue(s) required for the propagation of feature annotation.</text>
</comment>
<keyword evidence="11" id="KW-0175">Coiled coil</keyword>
<dbReference type="AlphaFoldDB" id="A0A914DJ11"/>
<evidence type="ECO:0000313" key="14">
    <source>
        <dbReference type="WBParaSite" id="ACRNAN_scaffold2751.g18644.t1"/>
    </source>
</evidence>
<keyword evidence="5" id="KW-0677">Repeat</keyword>
<evidence type="ECO:0000256" key="7">
    <source>
        <dbReference type="ARBA" id="ARBA00023157"/>
    </source>
</evidence>
<evidence type="ECO:0000256" key="11">
    <source>
        <dbReference type="SAM" id="Coils"/>
    </source>
</evidence>
<dbReference type="WBParaSite" id="ACRNAN_scaffold2751.g18644.t1">
    <property type="protein sequence ID" value="ACRNAN_scaffold2751.g18644.t1"/>
    <property type="gene ID" value="ACRNAN_scaffold2751.g18644"/>
</dbReference>
<evidence type="ECO:0000256" key="8">
    <source>
        <dbReference type="ARBA" id="ARBA00023180"/>
    </source>
</evidence>
<dbReference type="GO" id="GO:0009887">
    <property type="term" value="P:animal organ morphogenesis"/>
    <property type="evidence" value="ECO:0007669"/>
    <property type="project" value="TreeGrafter"/>
</dbReference>
<dbReference type="GO" id="GO:0009888">
    <property type="term" value="P:tissue development"/>
    <property type="evidence" value="ECO:0007669"/>
    <property type="project" value="TreeGrafter"/>
</dbReference>
<feature type="disulfide bond" evidence="10">
    <location>
        <begin position="189"/>
        <end position="203"/>
    </location>
</feature>
<feature type="disulfide bond" evidence="10">
    <location>
        <begin position="64"/>
        <end position="73"/>
    </location>
</feature>
<keyword evidence="9 10" id="KW-0424">Laminin EGF-like domain</keyword>
<feature type="disulfide bond" evidence="10">
    <location>
        <begin position="302"/>
        <end position="319"/>
    </location>
</feature>
<reference evidence="14" key="1">
    <citation type="submission" date="2022-11" db="UniProtKB">
        <authorList>
            <consortium name="WormBaseParasite"/>
        </authorList>
    </citation>
    <scope>IDENTIFICATION</scope>
</reference>
<dbReference type="PANTHER" id="PTHR10574:SF406">
    <property type="entry name" value="LAMININ SUBUNIT ALPHA 5"/>
    <property type="match status" value="1"/>
</dbReference>
<feature type="disulfide bond" evidence="10">
    <location>
        <begin position="273"/>
        <end position="282"/>
    </location>
</feature>
<dbReference type="Gene3D" id="2.10.25.10">
    <property type="entry name" value="Laminin"/>
    <property type="match status" value="6"/>
</dbReference>
<dbReference type="FunFam" id="2.10.25.10:FF:000051">
    <property type="entry name" value="Laminin subunit alpha 4"/>
    <property type="match status" value="1"/>
</dbReference>
<dbReference type="GO" id="GO:0005604">
    <property type="term" value="C:basement membrane"/>
    <property type="evidence" value="ECO:0007669"/>
    <property type="project" value="UniProtKB-SubCell"/>
</dbReference>
<dbReference type="SMART" id="SM00180">
    <property type="entry name" value="EGF_Lam"/>
    <property type="match status" value="6"/>
</dbReference>
<name>A0A914DJ11_9BILA</name>
<feature type="disulfide bond" evidence="10">
    <location>
        <begin position="300"/>
        <end position="312"/>
    </location>
</feature>
<dbReference type="InterPro" id="IPR050440">
    <property type="entry name" value="Laminin/Netrin_ECM"/>
</dbReference>
<evidence type="ECO:0000256" key="2">
    <source>
        <dbReference type="ARBA" id="ARBA00022525"/>
    </source>
</evidence>
<dbReference type="InterPro" id="IPR056863">
    <property type="entry name" value="LMN_ATRN_NET-like_EGF"/>
</dbReference>
<organism evidence="13 14">
    <name type="scientific">Acrobeloides nanus</name>
    <dbReference type="NCBI Taxonomy" id="290746"/>
    <lineage>
        <taxon>Eukaryota</taxon>
        <taxon>Metazoa</taxon>
        <taxon>Ecdysozoa</taxon>
        <taxon>Nematoda</taxon>
        <taxon>Chromadorea</taxon>
        <taxon>Rhabditida</taxon>
        <taxon>Tylenchina</taxon>
        <taxon>Cephalobomorpha</taxon>
        <taxon>Cephaloboidea</taxon>
        <taxon>Cephalobidae</taxon>
        <taxon>Acrobeloides</taxon>
    </lineage>
</organism>
<dbReference type="Proteomes" id="UP000887540">
    <property type="component" value="Unplaced"/>
</dbReference>
<dbReference type="FunFam" id="2.10.25.10:FF:000074">
    <property type="entry name" value="Laminin subunit alpha"/>
    <property type="match status" value="1"/>
</dbReference>
<proteinExistence type="predicted"/>
<evidence type="ECO:0000256" key="4">
    <source>
        <dbReference type="ARBA" id="ARBA00022729"/>
    </source>
</evidence>
<dbReference type="PANTHER" id="PTHR10574">
    <property type="entry name" value="NETRIN/LAMININ-RELATED"/>
    <property type="match status" value="1"/>
</dbReference>
<dbReference type="Pfam" id="PF00053">
    <property type="entry name" value="EGF_laminin"/>
    <property type="match status" value="6"/>
</dbReference>
<accession>A0A914DJ11</accession>
<dbReference type="PROSITE" id="PS01248">
    <property type="entry name" value="EGF_LAM_1"/>
    <property type="match status" value="2"/>
</dbReference>
<keyword evidence="6" id="KW-0084">Basement membrane</keyword>
<dbReference type="SUPFAM" id="SSF57196">
    <property type="entry name" value="EGF/Laminin"/>
    <property type="match status" value="5"/>
</dbReference>
<dbReference type="InterPro" id="IPR002049">
    <property type="entry name" value="LE_dom"/>
</dbReference>
<evidence type="ECO:0000256" key="6">
    <source>
        <dbReference type="ARBA" id="ARBA00022869"/>
    </source>
</evidence>
<evidence type="ECO:0000256" key="3">
    <source>
        <dbReference type="ARBA" id="ARBA00022530"/>
    </source>
</evidence>
<keyword evidence="4" id="KW-0732">Signal</keyword>